<dbReference type="InterPro" id="IPR050282">
    <property type="entry name" value="Cycloisomerase_2"/>
</dbReference>
<dbReference type="EMBL" id="JAPZBQ010000002">
    <property type="protein sequence ID" value="KAJ5345973.1"/>
    <property type="molecule type" value="Genomic_DNA"/>
</dbReference>
<dbReference type="Gene3D" id="2.130.10.10">
    <property type="entry name" value="YVTN repeat-like/Quinoprotein amine dehydrogenase"/>
    <property type="match status" value="1"/>
</dbReference>
<feature type="signal peptide" evidence="2">
    <location>
        <begin position="1"/>
        <end position="16"/>
    </location>
</feature>
<organism evidence="3 4">
    <name type="scientific">Penicillium brevicompactum</name>
    <dbReference type="NCBI Taxonomy" id="5074"/>
    <lineage>
        <taxon>Eukaryota</taxon>
        <taxon>Fungi</taxon>
        <taxon>Dikarya</taxon>
        <taxon>Ascomycota</taxon>
        <taxon>Pezizomycotina</taxon>
        <taxon>Eurotiomycetes</taxon>
        <taxon>Eurotiomycetidae</taxon>
        <taxon>Eurotiales</taxon>
        <taxon>Aspergillaceae</taxon>
        <taxon>Penicillium</taxon>
    </lineage>
</organism>
<dbReference type="InterPro" id="IPR011048">
    <property type="entry name" value="Haem_d1_sf"/>
</dbReference>
<protein>
    <submittedName>
        <fullName evidence="3">Uncharacterized protein</fullName>
    </submittedName>
</protein>
<comment type="caution">
    <text evidence="3">The sequence shown here is derived from an EMBL/GenBank/DDBJ whole genome shotgun (WGS) entry which is preliminary data.</text>
</comment>
<comment type="similarity">
    <text evidence="1">Belongs to the cycloisomerase 2 family.</text>
</comment>
<dbReference type="GO" id="GO:0017057">
    <property type="term" value="F:6-phosphogluconolactonase activity"/>
    <property type="evidence" value="ECO:0007669"/>
    <property type="project" value="TreeGrafter"/>
</dbReference>
<dbReference type="Proteomes" id="UP001147695">
    <property type="component" value="Unassembled WGS sequence"/>
</dbReference>
<keyword evidence="2" id="KW-0732">Signal</keyword>
<dbReference type="SUPFAM" id="SSF51004">
    <property type="entry name" value="C-terminal (heme d1) domain of cytochrome cd1-nitrite reductase"/>
    <property type="match status" value="1"/>
</dbReference>
<dbReference type="PANTHER" id="PTHR30344">
    <property type="entry name" value="6-PHOSPHOGLUCONOLACTONASE-RELATED"/>
    <property type="match status" value="1"/>
</dbReference>
<gene>
    <name evidence="3" type="ORF">N7452_003977</name>
</gene>
<dbReference type="Pfam" id="PF10282">
    <property type="entry name" value="Lactonase"/>
    <property type="match status" value="1"/>
</dbReference>
<reference evidence="3" key="1">
    <citation type="submission" date="2022-12" db="EMBL/GenBank/DDBJ databases">
        <authorList>
            <person name="Petersen C."/>
        </authorList>
    </citation>
    <scope>NUCLEOTIDE SEQUENCE</scope>
    <source>
        <strain evidence="3">IBT 35673</strain>
    </source>
</reference>
<reference evidence="3" key="2">
    <citation type="journal article" date="2023" name="IMA Fungus">
        <title>Comparative genomic study of the Penicillium genus elucidates a diverse pangenome and 15 lateral gene transfer events.</title>
        <authorList>
            <person name="Petersen C."/>
            <person name="Sorensen T."/>
            <person name="Nielsen M.R."/>
            <person name="Sondergaard T.E."/>
            <person name="Sorensen J.L."/>
            <person name="Fitzpatrick D.A."/>
            <person name="Frisvad J.C."/>
            <person name="Nielsen K.L."/>
        </authorList>
    </citation>
    <scope>NUCLEOTIDE SEQUENCE</scope>
    <source>
        <strain evidence="3">IBT 35673</strain>
    </source>
</reference>
<dbReference type="InterPro" id="IPR015943">
    <property type="entry name" value="WD40/YVTN_repeat-like_dom_sf"/>
</dbReference>
<name>A0A9W9QX18_PENBR</name>
<evidence type="ECO:0000313" key="4">
    <source>
        <dbReference type="Proteomes" id="UP001147695"/>
    </source>
</evidence>
<dbReference type="AlphaFoldDB" id="A0A9W9QX18"/>
<accession>A0A9W9QX18</accession>
<dbReference type="PANTHER" id="PTHR30344:SF1">
    <property type="entry name" value="6-PHOSPHOGLUCONOLACTONASE"/>
    <property type="match status" value="1"/>
</dbReference>
<evidence type="ECO:0000256" key="1">
    <source>
        <dbReference type="ARBA" id="ARBA00005564"/>
    </source>
</evidence>
<feature type="chain" id="PRO_5040782648" evidence="2">
    <location>
        <begin position="17"/>
        <end position="402"/>
    </location>
</feature>
<sequence length="402" mass="42749">MYLNAFLLALASTAIAKPAPAPARLWATHYNGNVYTLELNNNDLTLKQTLKTCGAMPSWLTLDPKSRTVYCSNEDGTTDASTHGSLTALHVAGNGQLHEGAVVETIGGGVNSVIYEADKGKFLAIAHYEGAAVSTFELPIKKDQTALQSFHFNLTHPGKVAQQDTPHPHEVFLDPTGSFLLSPDLGADLLRIWSIDGSSGKLEECPSTNVTFGSGPRHGIFWTDGTSPGASTHQRKLASVGKTMLYLVNEIGGTMMVYDVSYSRSGCLSLEKKQTIVPYPKGVMPKGATPAGIKRVGDAIYVSIRTDQGFKPDDSMVVLDRGEDGLVTVRNATSAYGKVPRTFVINRAGNLVAIGNQASATVAIVRRDVKTGNLGEEVAILQVGETGTVGSAEGLSSVIWDE</sequence>
<proteinExistence type="inferred from homology"/>
<evidence type="ECO:0000313" key="3">
    <source>
        <dbReference type="EMBL" id="KAJ5345973.1"/>
    </source>
</evidence>
<evidence type="ECO:0000256" key="2">
    <source>
        <dbReference type="SAM" id="SignalP"/>
    </source>
</evidence>
<dbReference type="InterPro" id="IPR019405">
    <property type="entry name" value="Lactonase_7-beta_prop"/>
</dbReference>